<dbReference type="AlphaFoldDB" id="A0AAN9QD25"/>
<sequence>MLTYYLSYKFCCSKFRIIQYWKSLLSHSSIVAAILTLLQARKGRLLGRRRLQLSLKRGKVRREEGLTLVSEF</sequence>
<comment type="caution">
    <text evidence="1">The sequence shown here is derived from an EMBL/GenBank/DDBJ whole genome shotgun (WGS) entry which is preliminary data.</text>
</comment>
<reference evidence="1 2" key="1">
    <citation type="submission" date="2024-01" db="EMBL/GenBank/DDBJ databases">
        <title>The genomes of 5 underutilized Papilionoideae crops provide insights into root nodulation and disease resistanc.</title>
        <authorList>
            <person name="Jiang F."/>
        </authorList>
    </citation>
    <scope>NUCLEOTIDE SEQUENCE [LARGE SCALE GENOMIC DNA]</scope>
    <source>
        <strain evidence="1">LVBAO_FW01</strain>
        <tissue evidence="1">Leaves</tissue>
    </source>
</reference>
<name>A0AAN9QD25_CANGL</name>
<keyword evidence="2" id="KW-1185">Reference proteome</keyword>
<evidence type="ECO:0000313" key="1">
    <source>
        <dbReference type="EMBL" id="KAK7330604.1"/>
    </source>
</evidence>
<gene>
    <name evidence="1" type="ORF">VNO77_24801</name>
</gene>
<evidence type="ECO:0000313" key="2">
    <source>
        <dbReference type="Proteomes" id="UP001367508"/>
    </source>
</evidence>
<dbReference type="EMBL" id="JAYMYQ010000005">
    <property type="protein sequence ID" value="KAK7330604.1"/>
    <property type="molecule type" value="Genomic_DNA"/>
</dbReference>
<proteinExistence type="predicted"/>
<protein>
    <submittedName>
        <fullName evidence="1">Uncharacterized protein</fullName>
    </submittedName>
</protein>
<dbReference type="Proteomes" id="UP001367508">
    <property type="component" value="Unassembled WGS sequence"/>
</dbReference>
<organism evidence="1 2">
    <name type="scientific">Canavalia gladiata</name>
    <name type="common">Sword bean</name>
    <name type="synonym">Dolichos gladiatus</name>
    <dbReference type="NCBI Taxonomy" id="3824"/>
    <lineage>
        <taxon>Eukaryota</taxon>
        <taxon>Viridiplantae</taxon>
        <taxon>Streptophyta</taxon>
        <taxon>Embryophyta</taxon>
        <taxon>Tracheophyta</taxon>
        <taxon>Spermatophyta</taxon>
        <taxon>Magnoliopsida</taxon>
        <taxon>eudicotyledons</taxon>
        <taxon>Gunneridae</taxon>
        <taxon>Pentapetalae</taxon>
        <taxon>rosids</taxon>
        <taxon>fabids</taxon>
        <taxon>Fabales</taxon>
        <taxon>Fabaceae</taxon>
        <taxon>Papilionoideae</taxon>
        <taxon>50 kb inversion clade</taxon>
        <taxon>NPAAA clade</taxon>
        <taxon>indigoferoid/millettioid clade</taxon>
        <taxon>Phaseoleae</taxon>
        <taxon>Canavalia</taxon>
    </lineage>
</organism>
<accession>A0AAN9QD25</accession>